<feature type="compositionally biased region" description="Low complexity" evidence="1">
    <location>
        <begin position="148"/>
        <end position="163"/>
    </location>
</feature>
<dbReference type="InterPro" id="IPR045733">
    <property type="entry name" value="DUF6087"/>
</dbReference>
<protein>
    <submittedName>
        <fullName evidence="2">DUF6087 family protein</fullName>
    </submittedName>
</protein>
<evidence type="ECO:0000256" key="1">
    <source>
        <dbReference type="SAM" id="MobiDB-lite"/>
    </source>
</evidence>
<comment type="caution">
    <text evidence="2">The sequence shown here is derived from an EMBL/GenBank/DDBJ whole genome shotgun (WGS) entry which is preliminary data.</text>
</comment>
<evidence type="ECO:0000313" key="3">
    <source>
        <dbReference type="Proteomes" id="UP001601288"/>
    </source>
</evidence>
<keyword evidence="3" id="KW-1185">Reference proteome</keyword>
<sequence length="205" mass="21471">MRTPANTPPPSCPAPTPFPSATRTPPGLPSRRQPSAVSCSWPAPPATAPHRLRAACRCRHPGHPSSPAAPPLGPARAAPVSQAGADRSSVTAVRSSPERGAVPVVLRDGPRASHLNPDAPRAIERWNGHRWGAARVRRRPGRRPSHPVPGGQRALTAGAGAEAARLRHRQAPRTPGAQPGQWRPDTEVINAAAPEAAAGVERHLV</sequence>
<proteinExistence type="predicted"/>
<dbReference type="Pfam" id="PF19565">
    <property type="entry name" value="DUF6087"/>
    <property type="match status" value="1"/>
</dbReference>
<accession>A0ABW6LUG1</accession>
<feature type="region of interest" description="Disordered" evidence="1">
    <location>
        <begin position="134"/>
        <end position="185"/>
    </location>
</feature>
<feature type="compositionally biased region" description="Basic residues" evidence="1">
    <location>
        <begin position="135"/>
        <end position="145"/>
    </location>
</feature>
<dbReference type="Proteomes" id="UP001601288">
    <property type="component" value="Unassembled WGS sequence"/>
</dbReference>
<reference evidence="2 3" key="1">
    <citation type="submission" date="2024-10" db="EMBL/GenBank/DDBJ databases">
        <title>The Natural Products Discovery Center: Release of the First 8490 Sequenced Strains for Exploring Actinobacteria Biosynthetic Diversity.</title>
        <authorList>
            <person name="Kalkreuter E."/>
            <person name="Kautsar S.A."/>
            <person name="Yang D."/>
            <person name="Bader C.D."/>
            <person name="Teijaro C.N."/>
            <person name="Fluegel L."/>
            <person name="Davis C.M."/>
            <person name="Simpson J.R."/>
            <person name="Lauterbach L."/>
            <person name="Steele A.D."/>
            <person name="Gui C."/>
            <person name="Meng S."/>
            <person name="Li G."/>
            <person name="Viehrig K."/>
            <person name="Ye F."/>
            <person name="Su P."/>
            <person name="Kiefer A.F."/>
            <person name="Nichols A."/>
            <person name="Cepeda A.J."/>
            <person name="Yan W."/>
            <person name="Fan B."/>
            <person name="Jiang Y."/>
            <person name="Adhikari A."/>
            <person name="Zheng C.-J."/>
            <person name="Schuster L."/>
            <person name="Cowan T.M."/>
            <person name="Smanski M.J."/>
            <person name="Chevrette M.G."/>
            <person name="De Carvalho L.P.S."/>
            <person name="Shen B."/>
        </authorList>
    </citation>
    <scope>NUCLEOTIDE SEQUENCE [LARGE SCALE GENOMIC DNA]</scope>
    <source>
        <strain evidence="2 3">NPDC007066</strain>
    </source>
</reference>
<feature type="region of interest" description="Disordered" evidence="1">
    <location>
        <begin position="1"/>
        <end position="121"/>
    </location>
</feature>
<feature type="compositionally biased region" description="Basic residues" evidence="1">
    <location>
        <begin position="50"/>
        <end position="62"/>
    </location>
</feature>
<name>A0ABW6LUG1_9ACTN</name>
<dbReference type="EMBL" id="JBIAFP010000052">
    <property type="protein sequence ID" value="MFE9231237.1"/>
    <property type="molecule type" value="Genomic_DNA"/>
</dbReference>
<dbReference type="RefSeq" id="WP_388390165.1">
    <property type="nucleotide sequence ID" value="NZ_JBIAFP010000052.1"/>
</dbReference>
<evidence type="ECO:0000313" key="2">
    <source>
        <dbReference type="EMBL" id="MFE9231237.1"/>
    </source>
</evidence>
<organism evidence="2 3">
    <name type="scientific">Streptomyces massasporeus</name>
    <dbReference type="NCBI Taxonomy" id="67324"/>
    <lineage>
        <taxon>Bacteria</taxon>
        <taxon>Bacillati</taxon>
        <taxon>Actinomycetota</taxon>
        <taxon>Actinomycetes</taxon>
        <taxon>Kitasatosporales</taxon>
        <taxon>Streptomycetaceae</taxon>
        <taxon>Streptomyces</taxon>
    </lineage>
</organism>
<feature type="compositionally biased region" description="Pro residues" evidence="1">
    <location>
        <begin position="1"/>
        <end position="18"/>
    </location>
</feature>
<gene>
    <name evidence="2" type="ORF">ACFYM3_43025</name>
</gene>